<keyword evidence="9" id="KW-1185">Reference proteome</keyword>
<feature type="compositionally biased region" description="Basic and acidic residues" evidence="5">
    <location>
        <begin position="17"/>
        <end position="29"/>
    </location>
</feature>
<comment type="similarity">
    <text evidence="2">Belongs to the ESF1 family.</text>
</comment>
<feature type="compositionally biased region" description="Acidic residues" evidence="5">
    <location>
        <begin position="526"/>
        <end position="536"/>
    </location>
</feature>
<evidence type="ECO:0000313" key="8">
    <source>
        <dbReference type="EMBL" id="GER26820.1"/>
    </source>
</evidence>
<evidence type="ECO:0000313" key="9">
    <source>
        <dbReference type="Proteomes" id="UP000325081"/>
    </source>
</evidence>
<dbReference type="Pfam" id="PF25121">
    <property type="entry name" value="RRM_ESF1"/>
    <property type="match status" value="1"/>
</dbReference>
<feature type="compositionally biased region" description="Acidic residues" evidence="5">
    <location>
        <begin position="422"/>
        <end position="441"/>
    </location>
</feature>
<gene>
    <name evidence="8" type="ORF">STAS_02482</name>
</gene>
<feature type="compositionally biased region" description="Acidic residues" evidence="5">
    <location>
        <begin position="145"/>
        <end position="161"/>
    </location>
</feature>
<feature type="region of interest" description="Disordered" evidence="5">
    <location>
        <begin position="509"/>
        <end position="576"/>
    </location>
</feature>
<feature type="compositionally biased region" description="Acidic residues" evidence="5">
    <location>
        <begin position="462"/>
        <end position="476"/>
    </location>
</feature>
<feature type="compositionally biased region" description="Basic and acidic residues" evidence="5">
    <location>
        <begin position="114"/>
        <end position="129"/>
    </location>
</feature>
<name>A0A5A7P283_STRAF</name>
<evidence type="ECO:0000259" key="7">
    <source>
        <dbReference type="Pfam" id="PF25121"/>
    </source>
</evidence>
<feature type="domain" description="NUC153" evidence="6">
    <location>
        <begin position="628"/>
        <end position="653"/>
    </location>
</feature>
<feature type="region of interest" description="Disordered" evidence="5">
    <location>
        <begin position="660"/>
        <end position="694"/>
    </location>
</feature>
<feature type="region of interest" description="Disordered" evidence="5">
    <location>
        <begin position="419"/>
        <end position="480"/>
    </location>
</feature>
<keyword evidence="4" id="KW-0539">Nucleus</keyword>
<organism evidence="8 9">
    <name type="scientific">Striga asiatica</name>
    <name type="common">Asiatic witchweed</name>
    <name type="synonym">Buchnera asiatica</name>
    <dbReference type="NCBI Taxonomy" id="4170"/>
    <lineage>
        <taxon>Eukaryota</taxon>
        <taxon>Viridiplantae</taxon>
        <taxon>Streptophyta</taxon>
        <taxon>Embryophyta</taxon>
        <taxon>Tracheophyta</taxon>
        <taxon>Spermatophyta</taxon>
        <taxon>Magnoliopsida</taxon>
        <taxon>eudicotyledons</taxon>
        <taxon>Gunneridae</taxon>
        <taxon>Pentapetalae</taxon>
        <taxon>asterids</taxon>
        <taxon>lamiids</taxon>
        <taxon>Lamiales</taxon>
        <taxon>Orobanchaceae</taxon>
        <taxon>Buchnereae</taxon>
        <taxon>Striga</taxon>
    </lineage>
</organism>
<dbReference type="Pfam" id="PF08159">
    <property type="entry name" value="NUC153"/>
    <property type="match status" value="1"/>
</dbReference>
<dbReference type="AlphaFoldDB" id="A0A5A7P283"/>
<accession>A0A5A7P283</accession>
<dbReference type="Proteomes" id="UP000325081">
    <property type="component" value="Unassembled WGS sequence"/>
</dbReference>
<protein>
    <submittedName>
        <fullName evidence="8">Pre-rRNA-processing protein ESF1</fullName>
    </submittedName>
</protein>
<dbReference type="InterPro" id="IPR039754">
    <property type="entry name" value="Esf1"/>
</dbReference>
<feature type="compositionally biased region" description="Basic and acidic residues" evidence="5">
    <location>
        <begin position="37"/>
        <end position="54"/>
    </location>
</feature>
<feature type="region of interest" description="Disordered" evidence="5">
    <location>
        <begin position="1"/>
        <end position="172"/>
    </location>
</feature>
<comment type="subcellular location">
    <subcellularLocation>
        <location evidence="1">Nucleus</location>
        <location evidence="1">Nucleolus</location>
    </subcellularLocation>
</comment>
<evidence type="ECO:0000259" key="6">
    <source>
        <dbReference type="Pfam" id="PF08159"/>
    </source>
</evidence>
<keyword evidence="3" id="KW-0175">Coiled coil</keyword>
<dbReference type="GO" id="GO:0006364">
    <property type="term" value="P:rRNA processing"/>
    <property type="evidence" value="ECO:0007669"/>
    <property type="project" value="InterPro"/>
</dbReference>
<dbReference type="InterPro" id="IPR012580">
    <property type="entry name" value="NUC153"/>
</dbReference>
<dbReference type="InterPro" id="IPR056750">
    <property type="entry name" value="RRM_ESF1"/>
</dbReference>
<evidence type="ECO:0000256" key="4">
    <source>
        <dbReference type="ARBA" id="ARBA00023242"/>
    </source>
</evidence>
<feature type="compositionally biased region" description="Basic residues" evidence="5">
    <location>
        <begin position="7"/>
        <end position="16"/>
    </location>
</feature>
<evidence type="ECO:0000256" key="1">
    <source>
        <dbReference type="ARBA" id="ARBA00004604"/>
    </source>
</evidence>
<proteinExistence type="inferred from homology"/>
<feature type="compositionally biased region" description="Low complexity" evidence="5">
    <location>
        <begin position="133"/>
        <end position="144"/>
    </location>
</feature>
<feature type="compositionally biased region" description="Basic and acidic residues" evidence="5">
    <location>
        <begin position="660"/>
        <end position="671"/>
    </location>
</feature>
<evidence type="ECO:0000256" key="5">
    <source>
        <dbReference type="SAM" id="MobiDB-lite"/>
    </source>
</evidence>
<dbReference type="PANTHER" id="PTHR12202:SF0">
    <property type="entry name" value="ESF1 HOMOLOG"/>
    <property type="match status" value="1"/>
</dbReference>
<dbReference type="EMBL" id="BKCP01001225">
    <property type="protein sequence ID" value="GER26820.1"/>
    <property type="molecule type" value="Genomic_DNA"/>
</dbReference>
<evidence type="ECO:0000256" key="3">
    <source>
        <dbReference type="ARBA" id="ARBA00023054"/>
    </source>
</evidence>
<evidence type="ECO:0000256" key="2">
    <source>
        <dbReference type="ARBA" id="ARBA00009087"/>
    </source>
</evidence>
<feature type="compositionally biased region" description="Basic residues" evidence="5">
    <location>
        <begin position="509"/>
        <end position="521"/>
    </location>
</feature>
<dbReference type="PANTHER" id="PTHR12202">
    <property type="entry name" value="ESF1 HOMOLOG"/>
    <property type="match status" value="1"/>
</dbReference>
<dbReference type="GO" id="GO:0003723">
    <property type="term" value="F:RNA binding"/>
    <property type="evidence" value="ECO:0007669"/>
    <property type="project" value="TreeGrafter"/>
</dbReference>
<dbReference type="OrthoDB" id="431825at2759"/>
<comment type="caution">
    <text evidence="8">The sequence shown here is derived from an EMBL/GenBank/DDBJ whole genome shotgun (WGS) entry which is preliminary data.</text>
</comment>
<reference evidence="9" key="1">
    <citation type="journal article" date="2019" name="Curr. Biol.">
        <title>Genome Sequence of Striga asiatica Provides Insight into the Evolution of Plant Parasitism.</title>
        <authorList>
            <person name="Yoshida S."/>
            <person name="Kim S."/>
            <person name="Wafula E.K."/>
            <person name="Tanskanen J."/>
            <person name="Kim Y.M."/>
            <person name="Honaas L."/>
            <person name="Yang Z."/>
            <person name="Spallek T."/>
            <person name="Conn C.E."/>
            <person name="Ichihashi Y."/>
            <person name="Cheong K."/>
            <person name="Cui S."/>
            <person name="Der J.P."/>
            <person name="Gundlach H."/>
            <person name="Jiao Y."/>
            <person name="Hori C."/>
            <person name="Ishida J.K."/>
            <person name="Kasahara H."/>
            <person name="Kiba T."/>
            <person name="Kim M.S."/>
            <person name="Koo N."/>
            <person name="Laohavisit A."/>
            <person name="Lee Y.H."/>
            <person name="Lumba S."/>
            <person name="McCourt P."/>
            <person name="Mortimer J.C."/>
            <person name="Mutuku J.M."/>
            <person name="Nomura T."/>
            <person name="Sasaki-Sekimoto Y."/>
            <person name="Seto Y."/>
            <person name="Wang Y."/>
            <person name="Wakatake T."/>
            <person name="Sakakibara H."/>
            <person name="Demura T."/>
            <person name="Yamaguchi S."/>
            <person name="Yoneyama K."/>
            <person name="Manabe R.I."/>
            <person name="Nelson D.C."/>
            <person name="Schulman A.H."/>
            <person name="Timko M.P."/>
            <person name="dePamphilis C.W."/>
            <person name="Choi D."/>
            <person name="Shirasu K."/>
        </authorList>
    </citation>
    <scope>NUCLEOTIDE SEQUENCE [LARGE SCALE GENOMIC DNA]</scope>
    <source>
        <strain evidence="9">cv. UVA1</strain>
    </source>
</reference>
<dbReference type="GO" id="GO:0005730">
    <property type="term" value="C:nucleolus"/>
    <property type="evidence" value="ECO:0007669"/>
    <property type="project" value="UniProtKB-SubCell"/>
</dbReference>
<sequence>MGSDGKKKQKKMKKNRKSGEAKAISDERFASAVSDPRFMEAPKRRSKVELDSRFSRVLTDARFAPSNAPVDKRGKRRKSKGEASLSHYYSLQPQEEDENQASPQKIDDEENEDSDKSQETENESEKSEDGESFNESSSASSTTDSDSDDLFMDEEEEEEDTFMPQEENVPEIDQETKRLAVVSMDWSQVRVKLSNGMIMIPRNGLKSRQRNCNGNCFTLKVANFYQSSAVQCWVICGILQAVDLYVLLSSFLPKGGQILSVAVYPSEFGIKRMEEEAVRGPIGLFEDDEEENDDIEDDKMNNKKLRAYELSRLRYYYAVVECDSSATADYLYKSCDGVEFERSANKLDLRFIPDSMEFKHQPRDVATEAPANYEGTNFQTSALQQSNISLTWDEDEPQRAQILKRKLSDKQLEELELKEFLASDESESEADDEDNDEGVEDESVKKSSKRDKYRALIQSGDDGSDVDREEDGDLDMEVTFNSGLEDLSKRILEKKDRKSETVWEAVLRKRKDKKKKSKKGSKYSSDDSDDESDDDRELSKQQDDFFVEEPSDARNENHSVGKTKKRKMNQENRLEAEASQAELELLAADDVGTETNLRGYNIKPKKIKGKKGKANLDEGKIPSADYDDPRFASFFTSPLFALDPTDPQFKRSAAYARQITEKQKKGEKDNVVEQTNISEIPGSVQRESGGLPQLKEKNELSSLVKSIKMKSNQVHPPHKVSKKYKSLTDKEIGVLNFHLRVRLEAA</sequence>
<feature type="domain" description="ESF1 RRM" evidence="7">
    <location>
        <begin position="239"/>
        <end position="367"/>
    </location>
</feature>